<comment type="subcellular location">
    <subcellularLocation>
        <location evidence="6">Cell membrane</location>
        <topology evidence="6">Single-pass membrane protein</topology>
    </subcellularLocation>
</comment>
<dbReference type="EC" id="7.-.-.-" evidence="6"/>
<protein>
    <recommendedName>
        <fullName evidence="6">Ion-translocating oxidoreductase complex subunit G</fullName>
        <ecNumber evidence="6">7.-.-.-</ecNumber>
    </recommendedName>
    <alternativeName>
        <fullName evidence="6">Rnf electron transport complex subunit G</fullName>
    </alternativeName>
</protein>
<keyword evidence="6" id="KW-1133">Transmembrane helix</keyword>
<comment type="caution">
    <text evidence="8">The sequence shown here is derived from an EMBL/GenBank/DDBJ whole genome shotgun (WGS) entry which is preliminary data.</text>
</comment>
<comment type="cofactor">
    <cofactor evidence="6">
        <name>FMN</name>
        <dbReference type="ChEBI" id="CHEBI:58210"/>
    </cofactor>
</comment>
<comment type="function">
    <text evidence="6">Part of a membrane-bound complex that couples electron transfer with translocation of ions across the membrane.</text>
</comment>
<organism evidence="8">
    <name type="scientific">candidate division WOR-3 bacterium</name>
    <dbReference type="NCBI Taxonomy" id="2052148"/>
    <lineage>
        <taxon>Bacteria</taxon>
        <taxon>Bacteria division WOR-3</taxon>
    </lineage>
</organism>
<comment type="subunit">
    <text evidence="6">The complex is composed of six subunits: RnfA, RnfB, RnfC, RnfD, RnfE and RnfG.</text>
</comment>
<dbReference type="SMART" id="SM00900">
    <property type="entry name" value="FMN_bind"/>
    <property type="match status" value="2"/>
</dbReference>
<comment type="similarity">
    <text evidence="6">Belongs to the RnfG family.</text>
</comment>
<sequence length="316" mass="34482">MNKEFKMVLVLTLVILFAGGVLAFTYVATQKDIESNLENTKKRALLTVVSGTSKYEEVKIDEHTTIFVAKDEQNNVIGYGVMIEGGGFQGPIKVMVGFSSDGSEVRGLEIMENVETPGLGNRIEEDWFKKQFTGRIPPIEVLKGKEPENRSQIQAITGATISSKSVANIVNNAAQVLNKYLSGGDASGVEDALLRGFSNSFPDYQLKKAGAYYLIKSKDDKLVGYGLSSKSLGYSDTITIFLAVDKDLKKILGVIPLSGEVMSERTRFEGFFRSLSNKDLPLRLGDFDVVSGATITQDAVISAVNKGLEILKKEIK</sequence>
<keyword evidence="6" id="KW-0812">Transmembrane</keyword>
<dbReference type="GO" id="GO:0010181">
    <property type="term" value="F:FMN binding"/>
    <property type="evidence" value="ECO:0007669"/>
    <property type="project" value="InterPro"/>
</dbReference>
<evidence type="ECO:0000259" key="7">
    <source>
        <dbReference type="SMART" id="SM00900"/>
    </source>
</evidence>
<evidence type="ECO:0000256" key="1">
    <source>
        <dbReference type="ARBA" id="ARBA00022448"/>
    </source>
</evidence>
<gene>
    <name evidence="6" type="primary">rnfG</name>
    <name evidence="8" type="ORF">ENQ77_00810</name>
    <name evidence="9" type="ORF">ENU66_03930</name>
</gene>
<evidence type="ECO:0000256" key="6">
    <source>
        <dbReference type="HAMAP-Rule" id="MF_00479"/>
    </source>
</evidence>
<dbReference type="GO" id="GO:0022900">
    <property type="term" value="P:electron transport chain"/>
    <property type="evidence" value="ECO:0007669"/>
    <property type="project" value="UniProtKB-UniRule"/>
</dbReference>
<dbReference type="AlphaFoldDB" id="A0A7C2P8L1"/>
<evidence type="ECO:0000256" key="3">
    <source>
        <dbReference type="ARBA" id="ARBA00022630"/>
    </source>
</evidence>
<reference evidence="8" key="1">
    <citation type="journal article" date="2020" name="mSystems">
        <title>Genome- and Community-Level Interaction Insights into Carbon Utilization and Element Cycling Functions of Hydrothermarchaeota in Hydrothermal Sediment.</title>
        <authorList>
            <person name="Zhou Z."/>
            <person name="Liu Y."/>
            <person name="Xu W."/>
            <person name="Pan J."/>
            <person name="Luo Z.H."/>
            <person name="Li M."/>
        </authorList>
    </citation>
    <scope>NUCLEOTIDE SEQUENCE [LARGE SCALE GENOMIC DNA]</scope>
    <source>
        <strain evidence="8">SpSt-34</strain>
        <strain evidence="9">SpSt-69</strain>
    </source>
</reference>
<feature type="domain" description="FMN-binding" evidence="7">
    <location>
        <begin position="87"/>
        <end position="177"/>
    </location>
</feature>
<feature type="domain" description="FMN-binding" evidence="7">
    <location>
        <begin position="233"/>
        <end position="311"/>
    </location>
</feature>
<dbReference type="HAMAP" id="MF_00479">
    <property type="entry name" value="RsxG_RnfG"/>
    <property type="match status" value="1"/>
</dbReference>
<feature type="modified residue" description="FMN phosphoryl threonine" evidence="6">
    <location>
        <position position="160"/>
    </location>
</feature>
<evidence type="ECO:0000313" key="8">
    <source>
        <dbReference type="EMBL" id="HEN27217.1"/>
    </source>
</evidence>
<dbReference type="GO" id="GO:0005886">
    <property type="term" value="C:plasma membrane"/>
    <property type="evidence" value="ECO:0007669"/>
    <property type="project" value="UniProtKB-SubCell"/>
</dbReference>
<keyword evidence="6" id="KW-1278">Translocase</keyword>
<accession>A0A7C2P8L1</accession>
<keyword evidence="6" id="KW-1003">Cell membrane</keyword>
<evidence type="ECO:0000313" key="9">
    <source>
        <dbReference type="EMBL" id="HGL17463.1"/>
    </source>
</evidence>
<evidence type="ECO:0000256" key="4">
    <source>
        <dbReference type="ARBA" id="ARBA00022643"/>
    </source>
</evidence>
<keyword evidence="2 6" id="KW-0597">Phosphoprotein</keyword>
<evidence type="ECO:0000256" key="5">
    <source>
        <dbReference type="ARBA" id="ARBA00022982"/>
    </source>
</evidence>
<dbReference type="PANTHER" id="PTHR36118:SF1">
    <property type="entry name" value="ION-TRANSLOCATING OXIDOREDUCTASE COMPLEX SUBUNIT G"/>
    <property type="match status" value="1"/>
</dbReference>
<dbReference type="InterPro" id="IPR010209">
    <property type="entry name" value="Ion_transpt_RnfG/RsxG"/>
</dbReference>
<dbReference type="EMBL" id="DSOL01000022">
    <property type="protein sequence ID" value="HEN27217.1"/>
    <property type="molecule type" value="Genomic_DNA"/>
</dbReference>
<dbReference type="InterPro" id="IPR007329">
    <property type="entry name" value="FMN-bd"/>
</dbReference>
<keyword evidence="5 6" id="KW-0249">Electron transport</keyword>
<proteinExistence type="inferred from homology"/>
<keyword evidence="3 6" id="KW-0285">Flavoprotein</keyword>
<dbReference type="EMBL" id="DTDJ01000027">
    <property type="protein sequence ID" value="HGL17463.1"/>
    <property type="molecule type" value="Genomic_DNA"/>
</dbReference>
<name>A0A7C2P8L1_UNCW3</name>
<keyword evidence="1 6" id="KW-0813">Transport</keyword>
<dbReference type="PANTHER" id="PTHR36118">
    <property type="entry name" value="ION-TRANSLOCATING OXIDOREDUCTASE COMPLEX SUBUNIT G"/>
    <property type="match status" value="1"/>
</dbReference>
<keyword evidence="6" id="KW-0472">Membrane</keyword>
<dbReference type="Pfam" id="PF04205">
    <property type="entry name" value="FMN_bind"/>
    <property type="match status" value="2"/>
</dbReference>
<evidence type="ECO:0000256" key="2">
    <source>
        <dbReference type="ARBA" id="ARBA00022553"/>
    </source>
</evidence>
<dbReference type="GO" id="GO:0009055">
    <property type="term" value="F:electron transfer activity"/>
    <property type="evidence" value="ECO:0007669"/>
    <property type="project" value="InterPro"/>
</dbReference>
<keyword evidence="4 6" id="KW-0288">FMN</keyword>